<name>A0A8S1HWP1_9PELO</name>
<sequence length="290" mass="32553">MLRSQVDEFRKSCSRFLHELLLNSTESLKNVDRVVELNGPVVLCGDLRSHFGDLLQIFQKCGWPFDTRYAFLGNYCDGRSFSLETLVLLLSCQISYPDSFYLLRGAFEHDFITKNSMLGEIRVRFPIENESKQIEHQLKIVWSSLPLSLVLNKKIVCTNTGLSPTTSETAVSIKNTVENKAVKVGVLFEEKKSPNTKKAIEEETKARKELCTKLGASLFIHSNKIIEKGYEFRFENSVLNLFSASGVASTYDNRAAVLSMDSDNVARFVDVFGGRGVGGQVVPPSHVLHF</sequence>
<dbReference type="SUPFAM" id="SSF56300">
    <property type="entry name" value="Metallo-dependent phosphatases"/>
    <property type="match status" value="1"/>
</dbReference>
<dbReference type="GO" id="GO:0005737">
    <property type="term" value="C:cytoplasm"/>
    <property type="evidence" value="ECO:0007669"/>
    <property type="project" value="TreeGrafter"/>
</dbReference>
<dbReference type="PANTHER" id="PTHR11668:SF5">
    <property type="entry name" value="SERINE_THREONINE SPECIFIC PROTEIN PHOSPHATASES DOMAIN-CONTAINING PROTEIN"/>
    <property type="match status" value="1"/>
</dbReference>
<dbReference type="InterPro" id="IPR004843">
    <property type="entry name" value="Calcineurin-like_PHP"/>
</dbReference>
<evidence type="ECO:0000313" key="2">
    <source>
        <dbReference type="EMBL" id="CAD6199559.1"/>
    </source>
</evidence>
<protein>
    <recommendedName>
        <fullName evidence="1">Serine/threonine specific protein phosphatases domain-containing protein</fullName>
    </recommendedName>
</protein>
<proteinExistence type="predicted"/>
<dbReference type="Pfam" id="PF00149">
    <property type="entry name" value="Metallophos"/>
    <property type="match status" value="1"/>
</dbReference>
<evidence type="ECO:0000259" key="1">
    <source>
        <dbReference type="SMART" id="SM00156"/>
    </source>
</evidence>
<feature type="domain" description="Serine/threonine specific protein phosphatases" evidence="1">
    <location>
        <begin position="12"/>
        <end position="275"/>
    </location>
</feature>
<comment type="caution">
    <text evidence="2">The sequence shown here is derived from an EMBL/GenBank/DDBJ whole genome shotgun (WGS) entry which is preliminary data.</text>
</comment>
<dbReference type="InterPro" id="IPR029052">
    <property type="entry name" value="Metallo-depent_PP-like"/>
</dbReference>
<dbReference type="GO" id="GO:0005634">
    <property type="term" value="C:nucleus"/>
    <property type="evidence" value="ECO:0007669"/>
    <property type="project" value="TreeGrafter"/>
</dbReference>
<dbReference type="PANTHER" id="PTHR11668">
    <property type="entry name" value="SERINE/THREONINE PROTEIN PHOSPHATASE"/>
    <property type="match status" value="1"/>
</dbReference>
<dbReference type="EMBL" id="CAJGYM010000183">
    <property type="protein sequence ID" value="CAD6199559.1"/>
    <property type="molecule type" value="Genomic_DNA"/>
</dbReference>
<dbReference type="AlphaFoldDB" id="A0A8S1HWP1"/>
<dbReference type="Proteomes" id="UP000835052">
    <property type="component" value="Unassembled WGS sequence"/>
</dbReference>
<dbReference type="PRINTS" id="PR00114">
    <property type="entry name" value="STPHPHTASE"/>
</dbReference>
<gene>
    <name evidence="2" type="ORF">CAUJ_LOCUS15461</name>
</gene>
<dbReference type="Gene3D" id="3.60.21.10">
    <property type="match status" value="1"/>
</dbReference>
<dbReference type="OrthoDB" id="5777084at2759"/>
<evidence type="ECO:0000313" key="3">
    <source>
        <dbReference type="Proteomes" id="UP000835052"/>
    </source>
</evidence>
<dbReference type="SMART" id="SM00156">
    <property type="entry name" value="PP2Ac"/>
    <property type="match status" value="1"/>
</dbReference>
<dbReference type="InterPro" id="IPR050341">
    <property type="entry name" value="PP1_catalytic_subunit"/>
</dbReference>
<dbReference type="GO" id="GO:0004722">
    <property type="term" value="F:protein serine/threonine phosphatase activity"/>
    <property type="evidence" value="ECO:0007669"/>
    <property type="project" value="TreeGrafter"/>
</dbReference>
<dbReference type="InterPro" id="IPR006186">
    <property type="entry name" value="Ser/Thr-sp_prot-phosphatase"/>
</dbReference>
<keyword evidence="3" id="KW-1185">Reference proteome</keyword>
<accession>A0A8S1HWP1</accession>
<organism evidence="2 3">
    <name type="scientific">Caenorhabditis auriculariae</name>
    <dbReference type="NCBI Taxonomy" id="2777116"/>
    <lineage>
        <taxon>Eukaryota</taxon>
        <taxon>Metazoa</taxon>
        <taxon>Ecdysozoa</taxon>
        <taxon>Nematoda</taxon>
        <taxon>Chromadorea</taxon>
        <taxon>Rhabditida</taxon>
        <taxon>Rhabditina</taxon>
        <taxon>Rhabditomorpha</taxon>
        <taxon>Rhabditoidea</taxon>
        <taxon>Rhabditidae</taxon>
        <taxon>Peloderinae</taxon>
        <taxon>Caenorhabditis</taxon>
    </lineage>
</organism>
<reference evidence="2" key="1">
    <citation type="submission" date="2020-10" db="EMBL/GenBank/DDBJ databases">
        <authorList>
            <person name="Kikuchi T."/>
        </authorList>
    </citation>
    <scope>NUCLEOTIDE SEQUENCE</scope>
    <source>
        <strain evidence="2">NKZ352</strain>
    </source>
</reference>
<dbReference type="CDD" id="cd00144">
    <property type="entry name" value="MPP_PPP_family"/>
    <property type="match status" value="1"/>
</dbReference>